<proteinExistence type="inferred from homology"/>
<keyword evidence="7" id="KW-1185">Reference proteome</keyword>
<dbReference type="Pfam" id="PF01979">
    <property type="entry name" value="Amidohydro_1"/>
    <property type="match status" value="1"/>
</dbReference>
<evidence type="ECO:0000256" key="1">
    <source>
        <dbReference type="ARBA" id="ARBA00022723"/>
    </source>
</evidence>
<comment type="catalytic activity">
    <reaction evidence="4">
        <text>S-adenosyl-L-homocysteine + H2O + H(+) = S-inosyl-L-homocysteine + NH4(+)</text>
        <dbReference type="Rhea" id="RHEA:20716"/>
        <dbReference type="ChEBI" id="CHEBI:15377"/>
        <dbReference type="ChEBI" id="CHEBI:15378"/>
        <dbReference type="ChEBI" id="CHEBI:28938"/>
        <dbReference type="ChEBI" id="CHEBI:57856"/>
        <dbReference type="ChEBI" id="CHEBI:57985"/>
        <dbReference type="EC" id="3.5.4.28"/>
    </reaction>
</comment>
<dbReference type="EMBL" id="JBHSPF010000018">
    <property type="protein sequence ID" value="MFC5628287.1"/>
    <property type="molecule type" value="Genomic_DNA"/>
</dbReference>
<dbReference type="Gene3D" id="2.30.40.10">
    <property type="entry name" value="Urease, subunit C, domain 1"/>
    <property type="match status" value="1"/>
</dbReference>
<dbReference type="SUPFAM" id="SSF51338">
    <property type="entry name" value="Composite domain of metallo-dependent hydrolases"/>
    <property type="match status" value="1"/>
</dbReference>
<accession>A0ABW0U482</accession>
<keyword evidence="3 4" id="KW-0862">Zinc</keyword>
<dbReference type="HAMAP" id="MF_01281">
    <property type="entry name" value="MTA_SAH_deamin"/>
    <property type="match status" value="1"/>
</dbReference>
<dbReference type="InterPro" id="IPR032466">
    <property type="entry name" value="Metal_Hydrolase"/>
</dbReference>
<evidence type="ECO:0000313" key="7">
    <source>
        <dbReference type="Proteomes" id="UP001596143"/>
    </source>
</evidence>
<evidence type="ECO:0000256" key="2">
    <source>
        <dbReference type="ARBA" id="ARBA00022801"/>
    </source>
</evidence>
<feature type="binding site" evidence="4">
    <location>
        <position position="68"/>
    </location>
    <ligand>
        <name>Zn(2+)</name>
        <dbReference type="ChEBI" id="CHEBI:29105"/>
    </ligand>
</feature>
<feature type="binding site" evidence="4">
    <location>
        <position position="188"/>
    </location>
    <ligand>
        <name>substrate</name>
    </ligand>
</feature>
<dbReference type="PANTHER" id="PTHR43794:SF11">
    <property type="entry name" value="AMIDOHYDROLASE-RELATED DOMAIN-CONTAINING PROTEIN"/>
    <property type="match status" value="1"/>
</dbReference>
<reference evidence="7" key="1">
    <citation type="journal article" date="2019" name="Int. J. Syst. Evol. Microbiol.">
        <title>The Global Catalogue of Microorganisms (GCM) 10K type strain sequencing project: providing services to taxonomists for standard genome sequencing and annotation.</title>
        <authorList>
            <consortium name="The Broad Institute Genomics Platform"/>
            <consortium name="The Broad Institute Genome Sequencing Center for Infectious Disease"/>
            <person name="Wu L."/>
            <person name="Ma J."/>
        </authorList>
    </citation>
    <scope>NUCLEOTIDE SEQUENCE [LARGE SCALE GENOMIC DNA]</scope>
    <source>
        <strain evidence="7">CGMCC 1.15790</strain>
    </source>
</reference>
<comment type="caution">
    <text evidence="4">Lacks conserved residue(s) required for the propagation of feature annotation.</text>
</comment>
<keyword evidence="1 4" id="KW-0479">Metal-binding</keyword>
<dbReference type="EC" id="3.5.4.31" evidence="4"/>
<evidence type="ECO:0000259" key="5">
    <source>
        <dbReference type="Pfam" id="PF01979"/>
    </source>
</evidence>
<feature type="binding site" evidence="4">
    <location>
        <position position="66"/>
    </location>
    <ligand>
        <name>Zn(2+)</name>
        <dbReference type="ChEBI" id="CHEBI:29105"/>
    </ligand>
</feature>
<comment type="function">
    <text evidence="4">Catalyzes the deamination of 5-methylthioadenosine and S-adenosyl-L-homocysteine into 5-methylthioinosine and S-inosyl-L-homocysteine, respectively. Is also able to deaminate adenosine.</text>
</comment>
<feature type="binding site" evidence="4">
    <location>
        <position position="215"/>
    </location>
    <ligand>
        <name>Zn(2+)</name>
        <dbReference type="ChEBI" id="CHEBI:29105"/>
    </ligand>
</feature>
<evidence type="ECO:0000256" key="4">
    <source>
        <dbReference type="HAMAP-Rule" id="MF_01281"/>
    </source>
</evidence>
<keyword evidence="2 4" id="KW-0378">Hydrolase</keyword>
<dbReference type="CDD" id="cd01298">
    <property type="entry name" value="ATZ_TRZ_like"/>
    <property type="match status" value="1"/>
</dbReference>
<feature type="domain" description="Amidohydrolase-related" evidence="5">
    <location>
        <begin position="58"/>
        <end position="404"/>
    </location>
</feature>
<evidence type="ECO:0000256" key="3">
    <source>
        <dbReference type="ARBA" id="ARBA00022833"/>
    </source>
</evidence>
<dbReference type="Proteomes" id="UP001596143">
    <property type="component" value="Unassembled WGS sequence"/>
</dbReference>
<dbReference type="InterPro" id="IPR023512">
    <property type="entry name" value="Deaminase_MtaD/DadD"/>
</dbReference>
<dbReference type="InterPro" id="IPR006680">
    <property type="entry name" value="Amidohydro-rel"/>
</dbReference>
<feature type="binding site" evidence="4">
    <location>
        <position position="303"/>
    </location>
    <ligand>
        <name>Zn(2+)</name>
        <dbReference type="ChEBI" id="CHEBI:29105"/>
    </ligand>
</feature>
<name>A0ABW0U482_9BACI</name>
<dbReference type="InterPro" id="IPR011059">
    <property type="entry name" value="Metal-dep_hydrolase_composite"/>
</dbReference>
<comment type="similarity">
    <text evidence="4">Belongs to the metallo-dependent hydrolases superfamily. MTA/SAH deaminase family.</text>
</comment>
<dbReference type="RefSeq" id="WP_270897550.1">
    <property type="nucleotide sequence ID" value="NZ_JBHSPF010000018.1"/>
</dbReference>
<gene>
    <name evidence="4" type="primary">mtaD</name>
    <name evidence="6" type="ORF">ACFPTR_05175</name>
</gene>
<dbReference type="SUPFAM" id="SSF51556">
    <property type="entry name" value="Metallo-dependent hydrolases"/>
    <property type="match status" value="1"/>
</dbReference>
<feature type="binding site" evidence="4">
    <location>
        <position position="95"/>
    </location>
    <ligand>
        <name>substrate</name>
    </ligand>
</feature>
<dbReference type="Gene3D" id="3.20.20.140">
    <property type="entry name" value="Metal-dependent hydrolases"/>
    <property type="match status" value="1"/>
</dbReference>
<dbReference type="PANTHER" id="PTHR43794">
    <property type="entry name" value="AMINOHYDROLASE SSNA-RELATED"/>
    <property type="match status" value="1"/>
</dbReference>
<dbReference type="InterPro" id="IPR050287">
    <property type="entry name" value="MTA/SAH_deaminase"/>
</dbReference>
<feature type="binding site" evidence="4">
    <location>
        <position position="218"/>
    </location>
    <ligand>
        <name>substrate</name>
    </ligand>
</feature>
<organism evidence="6 7">
    <name type="scientific">Aliibacillus thermotolerans</name>
    <dbReference type="NCBI Taxonomy" id="1834418"/>
    <lineage>
        <taxon>Bacteria</taxon>
        <taxon>Bacillati</taxon>
        <taxon>Bacillota</taxon>
        <taxon>Bacilli</taxon>
        <taxon>Bacillales</taxon>
        <taxon>Bacillaceae</taxon>
        <taxon>Aliibacillus</taxon>
    </lineage>
</organism>
<sequence length="441" mass="49780">MQDRHYILRDVHIIHINGAIKRDHYVEVKEGKIKTIGKMPVPKEKCHLPVISGDNNWLTAGMYNTHAHTPMTLLRGVADDVPLQVWLEKEIWPREALLDKEAVMTGTSLALAEMIRSGTVAFLDMYHLHMDKVFETTLESGIKAVLSRGMIAFGTEEEQEAKRKEAVRFANEWNEYGAGRMKGMLFPHAPYTCPPSFLEKVVEEAAIHELKVGIHVAETEKECQDHLKKYHKRPITHLAELGFLERDAILTHVVHVGEEEWPLLASSSVTVSHNPMSNLKLGSGIAPVTKMKREGIDVTFGTDSTASNNNLDMFEEMRIACLLQKGVFQQPEAIEAKEVFQMATINGAKALGFGDDGLIQEGAPADFILIDKKAFHLQPEQNIFSHLVYSASGHDVTDVFVDGVCLMRKRELQTLDEEKIYYEANRSFKQLEEKKQRGVQR</sequence>
<protein>
    <recommendedName>
        <fullName evidence="4">5-methylthioadenosine/S-adenosylhomocysteine deaminase</fullName>
        <shortName evidence="4">MTA/SAH deaminase</shortName>
        <ecNumber evidence="4">3.5.4.28</ecNumber>
        <ecNumber evidence="4">3.5.4.31</ecNumber>
    </recommendedName>
</protein>
<comment type="caution">
    <text evidence="6">The sequence shown here is derived from an EMBL/GenBank/DDBJ whole genome shotgun (WGS) entry which is preliminary data.</text>
</comment>
<comment type="cofactor">
    <cofactor evidence="4">
        <name>Zn(2+)</name>
        <dbReference type="ChEBI" id="CHEBI:29105"/>
    </cofactor>
    <text evidence="4">Binds 1 zinc ion per subunit.</text>
</comment>
<dbReference type="EC" id="3.5.4.28" evidence="4"/>
<evidence type="ECO:0000313" key="6">
    <source>
        <dbReference type="EMBL" id="MFC5628287.1"/>
    </source>
</evidence>
<feature type="binding site" evidence="4">
    <location>
        <position position="148"/>
    </location>
    <ligand>
        <name>substrate</name>
    </ligand>
</feature>
<feature type="binding site" evidence="4">
    <location>
        <position position="303"/>
    </location>
    <ligand>
        <name>substrate</name>
    </ligand>
</feature>
<comment type="catalytic activity">
    <reaction evidence="4">
        <text>S-methyl-5'-thioadenosine + H2O + H(+) = S-methyl-5'-thioinosine + NH4(+)</text>
        <dbReference type="Rhea" id="RHEA:25025"/>
        <dbReference type="ChEBI" id="CHEBI:15377"/>
        <dbReference type="ChEBI" id="CHEBI:15378"/>
        <dbReference type="ChEBI" id="CHEBI:17509"/>
        <dbReference type="ChEBI" id="CHEBI:28938"/>
        <dbReference type="ChEBI" id="CHEBI:48595"/>
        <dbReference type="EC" id="3.5.4.31"/>
    </reaction>
</comment>